<keyword evidence="18" id="KW-1185">Reference proteome</keyword>
<dbReference type="EMBL" id="JAPFRF010000023">
    <property type="protein sequence ID" value="KAJ7304443.1"/>
    <property type="molecule type" value="Genomic_DNA"/>
</dbReference>
<evidence type="ECO:0000256" key="15">
    <source>
        <dbReference type="ARBA" id="ARBA00032739"/>
    </source>
</evidence>
<keyword evidence="7" id="KW-0813">Transport</keyword>
<keyword evidence="13 16" id="KW-1015">Disulfide bond</keyword>
<evidence type="ECO:0000256" key="1">
    <source>
        <dbReference type="ARBA" id="ARBA00003195"/>
    </source>
</evidence>
<dbReference type="PANTHER" id="PTHR15224">
    <property type="entry name" value="NADH DEHYDROGENASE [UBIQUINONE] IRON-SULFUR PROTEIN 5"/>
    <property type="match status" value="1"/>
</dbReference>
<dbReference type="OrthoDB" id="9992197at2759"/>
<evidence type="ECO:0000256" key="11">
    <source>
        <dbReference type="ARBA" id="ARBA00023128"/>
    </source>
</evidence>
<evidence type="ECO:0000256" key="2">
    <source>
        <dbReference type="ARBA" id="ARBA00004569"/>
    </source>
</evidence>
<evidence type="ECO:0000256" key="14">
    <source>
        <dbReference type="ARBA" id="ARBA00031222"/>
    </source>
</evidence>
<evidence type="ECO:0000256" key="7">
    <source>
        <dbReference type="ARBA" id="ARBA00022448"/>
    </source>
</evidence>
<keyword evidence="9" id="KW-0999">Mitochondrion inner membrane</keyword>
<dbReference type="PANTHER" id="PTHR15224:SF1">
    <property type="entry name" value="NADH DEHYDROGENASE [UBIQUINONE] IRON-SULFUR PROTEIN 5"/>
    <property type="match status" value="1"/>
</dbReference>
<keyword evidence="11" id="KW-0496">Mitochondrion</keyword>
<evidence type="ECO:0000256" key="6">
    <source>
        <dbReference type="ARBA" id="ARBA00013482"/>
    </source>
</evidence>
<evidence type="ECO:0000256" key="4">
    <source>
        <dbReference type="ARBA" id="ARBA00007372"/>
    </source>
</evidence>
<sequence>MPFLELQKQLGINVDQWNINLSSKQPYHHAPKCHVFEKQWLECSDGIGEIRAKEECRLEREDLEECMLMLKMFKRLNTINEHKRKLIKEGKYTPPEHHHQ</sequence>
<name>A0A9Q0X7S0_9SAUR</name>
<comment type="function">
    <text evidence="1">Accessory subunit of the mitochondrial membrane respiratory chain NADH dehydrogenase (Complex I), that is believed not to be involved in catalysis. Complex I functions in the transfer of electrons from NADH to the respiratory chain. The immediate electron acceptor for the enzyme is believed to be ubiquinone.</text>
</comment>
<gene>
    <name evidence="17" type="ORF">JRQ81_012004</name>
</gene>
<reference evidence="17" key="1">
    <citation type="journal article" date="2023" name="DNA Res.">
        <title>Chromosome-level genome assembly of Phrynocephalus forsythii using third-generation DNA sequencing and Hi-C analysis.</title>
        <authorList>
            <person name="Qi Y."/>
            <person name="Zhao W."/>
            <person name="Zhao Y."/>
            <person name="Niu C."/>
            <person name="Cao S."/>
            <person name="Zhang Y."/>
        </authorList>
    </citation>
    <scope>NUCLEOTIDE SEQUENCE</scope>
    <source>
        <tissue evidence="17">Muscle</tissue>
    </source>
</reference>
<feature type="disulfide bond" evidence="16">
    <location>
        <begin position="43"/>
        <end position="56"/>
    </location>
</feature>
<dbReference type="Proteomes" id="UP001142489">
    <property type="component" value="Unassembled WGS sequence"/>
</dbReference>
<comment type="similarity">
    <text evidence="4">Belongs to the complex I NDUFS5 subunit family.</text>
</comment>
<evidence type="ECO:0000256" key="5">
    <source>
        <dbReference type="ARBA" id="ARBA00011261"/>
    </source>
</evidence>
<keyword evidence="12" id="KW-0472">Membrane</keyword>
<organism evidence="17 18">
    <name type="scientific">Phrynocephalus forsythii</name>
    <dbReference type="NCBI Taxonomy" id="171643"/>
    <lineage>
        <taxon>Eukaryota</taxon>
        <taxon>Metazoa</taxon>
        <taxon>Chordata</taxon>
        <taxon>Craniata</taxon>
        <taxon>Vertebrata</taxon>
        <taxon>Euteleostomi</taxon>
        <taxon>Lepidosauria</taxon>
        <taxon>Squamata</taxon>
        <taxon>Bifurcata</taxon>
        <taxon>Unidentata</taxon>
        <taxon>Episquamata</taxon>
        <taxon>Toxicofera</taxon>
        <taxon>Iguania</taxon>
        <taxon>Acrodonta</taxon>
        <taxon>Agamidae</taxon>
        <taxon>Agaminae</taxon>
        <taxon>Phrynocephalus</taxon>
    </lineage>
</organism>
<dbReference type="GO" id="GO:0005758">
    <property type="term" value="C:mitochondrial intermembrane space"/>
    <property type="evidence" value="ECO:0007669"/>
    <property type="project" value="UniProtKB-SubCell"/>
</dbReference>
<comment type="subunit">
    <text evidence="5">Mammalian complex I is composed of 45 different subunits. This is a component of the iron-sulfur (IP) fragment of the enzyme.</text>
</comment>
<evidence type="ECO:0000256" key="8">
    <source>
        <dbReference type="ARBA" id="ARBA00022660"/>
    </source>
</evidence>
<dbReference type="GO" id="GO:0032981">
    <property type="term" value="P:mitochondrial respiratory chain complex I assembly"/>
    <property type="evidence" value="ECO:0007669"/>
    <property type="project" value="TreeGrafter"/>
</dbReference>
<dbReference type="AlphaFoldDB" id="A0A9Q0X7S0"/>
<comment type="subcellular location">
    <subcellularLocation>
        <location evidence="3">Mitochondrion inner membrane</location>
        <topology evidence="3">Peripheral membrane protein</topology>
    </subcellularLocation>
    <subcellularLocation>
        <location evidence="2">Mitochondrion intermembrane space</location>
    </subcellularLocation>
</comment>
<feature type="disulfide bond" evidence="16">
    <location>
        <begin position="33"/>
        <end position="66"/>
    </location>
</feature>
<accession>A0A9Q0X7S0</accession>
<dbReference type="InterPro" id="IPR019342">
    <property type="entry name" value="NADH_UbQ_OxRdtase_FeS-su5"/>
</dbReference>
<evidence type="ECO:0000256" key="9">
    <source>
        <dbReference type="ARBA" id="ARBA00022792"/>
    </source>
</evidence>
<proteinExistence type="inferred from homology"/>
<keyword evidence="10" id="KW-0249">Electron transport</keyword>
<evidence type="ECO:0000256" key="3">
    <source>
        <dbReference type="ARBA" id="ARBA00004637"/>
    </source>
</evidence>
<dbReference type="Pfam" id="PF10200">
    <property type="entry name" value="Ndufs5"/>
    <property type="match status" value="1"/>
</dbReference>
<keyword evidence="8" id="KW-0679">Respiratory chain</keyword>
<evidence type="ECO:0000313" key="17">
    <source>
        <dbReference type="EMBL" id="KAJ7304443.1"/>
    </source>
</evidence>
<evidence type="ECO:0000313" key="18">
    <source>
        <dbReference type="Proteomes" id="UP001142489"/>
    </source>
</evidence>
<evidence type="ECO:0000256" key="10">
    <source>
        <dbReference type="ARBA" id="ARBA00022982"/>
    </source>
</evidence>
<evidence type="ECO:0000256" key="12">
    <source>
        <dbReference type="ARBA" id="ARBA00023136"/>
    </source>
</evidence>
<evidence type="ECO:0000256" key="13">
    <source>
        <dbReference type="ARBA" id="ARBA00023157"/>
    </source>
</evidence>
<protein>
    <recommendedName>
        <fullName evidence="6">NADH dehydrogenase [ubiquinone] iron-sulfur protein 5</fullName>
    </recommendedName>
    <alternativeName>
        <fullName evidence="14">Complex I-15 kDa</fullName>
    </alternativeName>
    <alternativeName>
        <fullName evidence="15">NADH-ubiquinone oxidoreductase 15 kDa subunit</fullName>
    </alternativeName>
</protein>
<dbReference type="GO" id="GO:0005743">
    <property type="term" value="C:mitochondrial inner membrane"/>
    <property type="evidence" value="ECO:0007669"/>
    <property type="project" value="UniProtKB-SubCell"/>
</dbReference>
<evidence type="ECO:0000256" key="16">
    <source>
        <dbReference type="PIRSR" id="PIRSR619342-50"/>
    </source>
</evidence>
<comment type="caution">
    <text evidence="17">The sequence shown here is derived from an EMBL/GenBank/DDBJ whole genome shotgun (WGS) entry which is preliminary data.</text>
</comment>